<evidence type="ECO:0000259" key="15">
    <source>
        <dbReference type="Pfam" id="PF01207"/>
    </source>
</evidence>
<dbReference type="CDD" id="cd02801">
    <property type="entry name" value="DUS_like_FMN"/>
    <property type="match status" value="1"/>
</dbReference>
<dbReference type="InterPro" id="IPR004652">
    <property type="entry name" value="DusB-like"/>
</dbReference>
<evidence type="ECO:0000256" key="14">
    <source>
        <dbReference type="PIRSR" id="PIRSR006621-2"/>
    </source>
</evidence>
<feature type="domain" description="DUS-like FMN-binding" evidence="15">
    <location>
        <begin position="17"/>
        <end position="319"/>
    </location>
</feature>
<dbReference type="PANTHER" id="PTHR45846">
    <property type="entry name" value="TRNA-DIHYDROURIDINE(47) SYNTHASE [NAD(P)(+)]-LIKE"/>
    <property type="match status" value="1"/>
</dbReference>
<reference evidence="16 17" key="1">
    <citation type="submission" date="2018-05" db="EMBL/GenBank/DDBJ databases">
        <title>Acuticoccus sediminis sp. nov., isolated from deep-sea sediment of Indian Ocean.</title>
        <authorList>
            <person name="Liu X."/>
            <person name="Lai Q."/>
            <person name="Du Y."/>
            <person name="Sun F."/>
            <person name="Zhang X."/>
            <person name="Wang S."/>
            <person name="Shao Z."/>
        </authorList>
    </citation>
    <scope>NUCLEOTIDE SEQUENCE [LARGE SCALE GENOMIC DNA]</scope>
    <source>
        <strain evidence="16 17">PTG4-2</strain>
    </source>
</reference>
<dbReference type="PROSITE" id="PS01136">
    <property type="entry name" value="UPF0034"/>
    <property type="match status" value="1"/>
</dbReference>
<keyword evidence="5 12" id="KW-0288">FMN</keyword>
<evidence type="ECO:0000256" key="11">
    <source>
        <dbReference type="ARBA" id="ARBA00048802"/>
    </source>
</evidence>
<dbReference type="GO" id="GO:0000049">
    <property type="term" value="F:tRNA binding"/>
    <property type="evidence" value="ECO:0007669"/>
    <property type="project" value="UniProtKB-KW"/>
</dbReference>
<gene>
    <name evidence="16" type="ORF">DLJ53_20635</name>
</gene>
<feature type="binding site" evidence="14">
    <location>
        <position position="141"/>
    </location>
    <ligand>
        <name>FMN</name>
        <dbReference type="ChEBI" id="CHEBI:58210"/>
    </ligand>
</feature>
<evidence type="ECO:0000256" key="5">
    <source>
        <dbReference type="ARBA" id="ARBA00022643"/>
    </source>
</evidence>
<evidence type="ECO:0000256" key="4">
    <source>
        <dbReference type="ARBA" id="ARBA00022630"/>
    </source>
</evidence>
<organism evidence="16 17">
    <name type="scientific">Acuticoccus sediminis</name>
    <dbReference type="NCBI Taxonomy" id="2184697"/>
    <lineage>
        <taxon>Bacteria</taxon>
        <taxon>Pseudomonadati</taxon>
        <taxon>Pseudomonadota</taxon>
        <taxon>Alphaproteobacteria</taxon>
        <taxon>Hyphomicrobiales</taxon>
        <taxon>Amorphaceae</taxon>
        <taxon>Acuticoccus</taxon>
    </lineage>
</organism>
<comment type="caution">
    <text evidence="16">The sequence shown here is derived from an EMBL/GenBank/DDBJ whole genome shotgun (WGS) entry which is preliminary data.</text>
</comment>
<evidence type="ECO:0000256" key="6">
    <source>
        <dbReference type="ARBA" id="ARBA00022694"/>
    </source>
</evidence>
<evidence type="ECO:0000256" key="2">
    <source>
        <dbReference type="ARBA" id="ARBA00002790"/>
    </source>
</evidence>
<evidence type="ECO:0000256" key="13">
    <source>
        <dbReference type="PIRSR" id="PIRSR006621-1"/>
    </source>
</evidence>
<feature type="binding site" evidence="14">
    <location>
        <position position="72"/>
    </location>
    <ligand>
        <name>FMN</name>
        <dbReference type="ChEBI" id="CHEBI:58210"/>
    </ligand>
</feature>
<evidence type="ECO:0000256" key="7">
    <source>
        <dbReference type="ARBA" id="ARBA00022857"/>
    </source>
</evidence>
<comment type="function">
    <text evidence="2 12">Catalyzes the synthesis of 5,6-dihydrouridine (D), a modified base found in the D-loop of most tRNAs, via the reduction of the C5-C6 double bond in target uridines.</text>
</comment>
<dbReference type="PANTHER" id="PTHR45846:SF1">
    <property type="entry name" value="TRNA-DIHYDROURIDINE(47) SYNTHASE [NAD(P)(+)]-LIKE"/>
    <property type="match status" value="1"/>
</dbReference>
<feature type="binding site" evidence="14">
    <location>
        <position position="171"/>
    </location>
    <ligand>
        <name>FMN</name>
        <dbReference type="ChEBI" id="CHEBI:58210"/>
    </ligand>
</feature>
<keyword evidence="14" id="KW-0547">Nucleotide-binding</keyword>
<dbReference type="Gene3D" id="1.10.1200.80">
    <property type="entry name" value="Putative flavin oxidoreducatase, domain 2"/>
    <property type="match status" value="1"/>
</dbReference>
<evidence type="ECO:0000313" key="17">
    <source>
        <dbReference type="Proteomes" id="UP000249590"/>
    </source>
</evidence>
<dbReference type="EMBL" id="QHHQ01000004">
    <property type="protein sequence ID" value="RAI00124.1"/>
    <property type="molecule type" value="Genomic_DNA"/>
</dbReference>
<evidence type="ECO:0000256" key="12">
    <source>
        <dbReference type="PIRNR" id="PIRNR006621"/>
    </source>
</evidence>
<dbReference type="InterPro" id="IPR013785">
    <property type="entry name" value="Aldolase_TIM"/>
</dbReference>
<dbReference type="NCBIfam" id="TIGR00737">
    <property type="entry name" value="nifR3_yhdG"/>
    <property type="match status" value="1"/>
</dbReference>
<dbReference type="InterPro" id="IPR001269">
    <property type="entry name" value="DUS_fam"/>
</dbReference>
<keyword evidence="3" id="KW-0820">tRNA-binding</keyword>
<dbReference type="GO" id="GO:0050660">
    <property type="term" value="F:flavin adenine dinucleotide binding"/>
    <property type="evidence" value="ECO:0007669"/>
    <property type="project" value="InterPro"/>
</dbReference>
<comment type="catalytic activity">
    <reaction evidence="11">
        <text>a 5,6-dihydrouridine in tRNA + NAD(+) = a uridine in tRNA + NADH + H(+)</text>
        <dbReference type="Rhea" id="RHEA:54452"/>
        <dbReference type="Rhea" id="RHEA-COMP:13339"/>
        <dbReference type="Rhea" id="RHEA-COMP:13887"/>
        <dbReference type="ChEBI" id="CHEBI:15378"/>
        <dbReference type="ChEBI" id="CHEBI:57540"/>
        <dbReference type="ChEBI" id="CHEBI:57945"/>
        <dbReference type="ChEBI" id="CHEBI:65315"/>
        <dbReference type="ChEBI" id="CHEBI:74443"/>
    </reaction>
</comment>
<dbReference type="SUPFAM" id="SSF51395">
    <property type="entry name" value="FMN-linked oxidoreductases"/>
    <property type="match status" value="1"/>
</dbReference>
<dbReference type="Proteomes" id="UP000249590">
    <property type="component" value="Unassembled WGS sequence"/>
</dbReference>
<comment type="catalytic activity">
    <reaction evidence="10">
        <text>a 5,6-dihydrouridine in tRNA + NADP(+) = a uridine in tRNA + NADPH + H(+)</text>
        <dbReference type="Rhea" id="RHEA:23624"/>
        <dbReference type="Rhea" id="RHEA-COMP:13339"/>
        <dbReference type="Rhea" id="RHEA-COMP:13887"/>
        <dbReference type="ChEBI" id="CHEBI:15378"/>
        <dbReference type="ChEBI" id="CHEBI:57783"/>
        <dbReference type="ChEBI" id="CHEBI:58349"/>
        <dbReference type="ChEBI" id="CHEBI:65315"/>
        <dbReference type="ChEBI" id="CHEBI:74443"/>
    </reaction>
</comment>
<dbReference type="PIRSF" id="PIRSF006621">
    <property type="entry name" value="Dus"/>
    <property type="match status" value="1"/>
</dbReference>
<evidence type="ECO:0000256" key="9">
    <source>
        <dbReference type="ARBA" id="ARBA00023002"/>
    </source>
</evidence>
<dbReference type="AlphaFoldDB" id="A0A8B2NSK0"/>
<feature type="active site" description="Proton donor" evidence="13">
    <location>
        <position position="102"/>
    </location>
</feature>
<comment type="similarity">
    <text evidence="12">Belongs to the dus family.</text>
</comment>
<keyword evidence="8" id="KW-0694">RNA-binding</keyword>
<dbReference type="OrthoDB" id="9764501at2"/>
<dbReference type="Gene3D" id="3.20.20.70">
    <property type="entry name" value="Aldolase class I"/>
    <property type="match status" value="1"/>
</dbReference>
<evidence type="ECO:0000256" key="1">
    <source>
        <dbReference type="ARBA" id="ARBA00001917"/>
    </source>
</evidence>
<evidence type="ECO:0000256" key="8">
    <source>
        <dbReference type="ARBA" id="ARBA00022884"/>
    </source>
</evidence>
<evidence type="ECO:0000256" key="10">
    <source>
        <dbReference type="ARBA" id="ARBA00048205"/>
    </source>
</evidence>
<dbReference type="InterPro" id="IPR024036">
    <property type="entry name" value="tRNA-dHydroUridine_Synthase_C"/>
</dbReference>
<accession>A0A8B2NSK0</accession>
<keyword evidence="6 12" id="KW-0819">tRNA processing</keyword>
<dbReference type="InterPro" id="IPR018517">
    <property type="entry name" value="tRNA_hU_synthase_CS"/>
</dbReference>
<evidence type="ECO:0000256" key="3">
    <source>
        <dbReference type="ARBA" id="ARBA00022555"/>
    </source>
</evidence>
<feature type="binding site" evidence="14">
    <location>
        <begin position="226"/>
        <end position="227"/>
    </location>
    <ligand>
        <name>FMN</name>
        <dbReference type="ChEBI" id="CHEBI:58210"/>
    </ligand>
</feature>
<keyword evidence="9 12" id="KW-0560">Oxidoreductase</keyword>
<dbReference type="GO" id="GO:0017150">
    <property type="term" value="F:tRNA dihydrouridine synthase activity"/>
    <property type="evidence" value="ECO:0007669"/>
    <property type="project" value="InterPro"/>
</dbReference>
<protein>
    <recommendedName>
        <fullName evidence="12">tRNA-dihydrouridine synthase</fullName>
        <ecNumber evidence="12">1.3.1.-</ecNumber>
    </recommendedName>
</protein>
<name>A0A8B2NSK0_9HYPH</name>
<dbReference type="RefSeq" id="WP_111348725.1">
    <property type="nucleotide sequence ID" value="NZ_QHHQ01000004.1"/>
</dbReference>
<dbReference type="EC" id="1.3.1.-" evidence="12"/>
<keyword evidence="17" id="KW-1185">Reference proteome</keyword>
<sequence>MNECAVGNVTLAGRATLAPMSGVSDWPFRQLAARYGAGLVISEMVASDRLVAREAETRLKLEGRGLDVHCVQLAGCRPHDLAEAARIAEAAGAHIIDINMGCPAKRVVGGWAGSALMRDPVHAASLVAATVSAVSVPVTVKMRLGYDRVTLSAPELARRAVDAGAVAITVHGRTRCQRYTGTADWRAIRATREAVTVPLTANGDIVDTPTARAALAASGADMVMIGRAALGAPWLPGVVSADLDGRRRPAVPRSAGEIGALAREHAELLLEHAGPALGLRLMRKHTAAYADHVAAPAALRKAALTAEAPAEALRAIDALFAAADGATLKAAA</sequence>
<comment type="cofactor">
    <cofactor evidence="1 12 14">
        <name>FMN</name>
        <dbReference type="ChEBI" id="CHEBI:58210"/>
    </cofactor>
</comment>
<keyword evidence="4 12" id="KW-0285">Flavoprotein</keyword>
<evidence type="ECO:0000313" key="16">
    <source>
        <dbReference type="EMBL" id="RAI00124.1"/>
    </source>
</evidence>
<keyword evidence="7" id="KW-0521">NADP</keyword>
<proteinExistence type="inferred from homology"/>
<dbReference type="InterPro" id="IPR035587">
    <property type="entry name" value="DUS-like_FMN-bd"/>
</dbReference>
<dbReference type="Pfam" id="PF01207">
    <property type="entry name" value="Dus"/>
    <property type="match status" value="1"/>
</dbReference>